<protein>
    <submittedName>
        <fullName evidence="2">Uncharacterized protein</fullName>
    </submittedName>
</protein>
<dbReference type="InterPro" id="IPR012438">
    <property type="entry name" value="DUF1639"/>
</dbReference>
<dbReference type="PANTHER" id="PTHR33130">
    <property type="entry name" value="PUTATIVE (DUF1639)-RELATED"/>
    <property type="match status" value="1"/>
</dbReference>
<evidence type="ECO:0000256" key="1">
    <source>
        <dbReference type="SAM" id="MobiDB-lite"/>
    </source>
</evidence>
<accession>A0A1D1Z7I0</accession>
<sequence length="250" mass="27238">AEEEEEATLRGSAAMAMAMAIELSQSEMPRPVPLPTFSAPFAAPSLRWASKRRLRCFHPDAPLPLPSSPPLDPGATAGECAPAADRAPHPTPCTGSPLPPPSDRPRFLIRLPVPRRGDAARGEDGEPSGRTPPPPPPPDLPSAAPTQMEGDEDEARTGGDGVGWSLRSRFRAGEEKAERKRRVELWVPLSKAEIDEDFLRMTGSKPPRKCRRRARAESYLLDGIFPGSWLPNMISTDRYKVCDPSNPRKG</sequence>
<proteinExistence type="predicted"/>
<organism evidence="2">
    <name type="scientific">Anthurium amnicola</name>
    <dbReference type="NCBI Taxonomy" id="1678845"/>
    <lineage>
        <taxon>Eukaryota</taxon>
        <taxon>Viridiplantae</taxon>
        <taxon>Streptophyta</taxon>
        <taxon>Embryophyta</taxon>
        <taxon>Tracheophyta</taxon>
        <taxon>Spermatophyta</taxon>
        <taxon>Magnoliopsida</taxon>
        <taxon>Liliopsida</taxon>
        <taxon>Araceae</taxon>
        <taxon>Pothoideae</taxon>
        <taxon>Potheae</taxon>
        <taxon>Anthurium</taxon>
    </lineage>
</organism>
<name>A0A1D1Z7I0_9ARAE</name>
<dbReference type="Pfam" id="PF07797">
    <property type="entry name" value="DUF1639"/>
    <property type="match status" value="1"/>
</dbReference>
<feature type="non-terminal residue" evidence="2">
    <location>
        <position position="1"/>
    </location>
</feature>
<evidence type="ECO:0000313" key="2">
    <source>
        <dbReference type="EMBL" id="JAT62880.1"/>
    </source>
</evidence>
<gene>
    <name evidence="2" type="ORF">g.45628</name>
</gene>
<feature type="compositionally biased region" description="Pro residues" evidence="1">
    <location>
        <begin position="130"/>
        <end position="140"/>
    </location>
</feature>
<dbReference type="PANTHER" id="PTHR33130:SF43">
    <property type="entry name" value="OS01G0688600 PROTEIN"/>
    <property type="match status" value="1"/>
</dbReference>
<feature type="compositionally biased region" description="Basic and acidic residues" evidence="1">
    <location>
        <begin position="115"/>
        <end position="124"/>
    </location>
</feature>
<feature type="region of interest" description="Disordered" evidence="1">
    <location>
        <begin position="57"/>
        <end position="179"/>
    </location>
</feature>
<feature type="compositionally biased region" description="Pro residues" evidence="1">
    <location>
        <begin position="61"/>
        <end position="72"/>
    </location>
</feature>
<reference evidence="2" key="1">
    <citation type="submission" date="2015-07" db="EMBL/GenBank/DDBJ databases">
        <title>Transcriptome Assembly of Anthurium amnicola.</title>
        <authorList>
            <person name="Suzuki J."/>
        </authorList>
    </citation>
    <scope>NUCLEOTIDE SEQUENCE</scope>
</reference>
<dbReference type="EMBL" id="GDJX01005056">
    <property type="protein sequence ID" value="JAT62880.1"/>
    <property type="molecule type" value="Transcribed_RNA"/>
</dbReference>
<dbReference type="AlphaFoldDB" id="A0A1D1Z7I0"/>